<gene>
    <name evidence="1" type="ORF">E2N92_00800</name>
</gene>
<dbReference type="EMBL" id="CP037968">
    <property type="protein sequence ID" value="QYZ78069.1"/>
    <property type="molecule type" value="Genomic_DNA"/>
</dbReference>
<protein>
    <submittedName>
        <fullName evidence="1">Uncharacterized protein</fullName>
    </submittedName>
</protein>
<evidence type="ECO:0000313" key="1">
    <source>
        <dbReference type="EMBL" id="QYZ78069.1"/>
    </source>
</evidence>
<accession>A0A8G1A0A2</accession>
<dbReference type="Proteomes" id="UP000826709">
    <property type="component" value="Chromosome"/>
</dbReference>
<sequence>MALIDMLKNRNQKIESNSVASSKNECYICRRSEEEIAALTATMTEEVDQKIQVLQARIRSKKAEVTEYYQSIIDQLEGNQYLDFKIETIKTDIPQFGTKIPNVNEIVQKSCSDSETVLNVVERLNESIHQIATDPAYDIGQDHPEIKEAYDEIRSLEEEKHLIADTLKLRSRAVHPGTGGPGQISIHLCGICSGLLEEAGRGSYAAADDPAEE</sequence>
<proteinExistence type="predicted"/>
<keyword evidence="2" id="KW-1185">Reference proteome</keyword>
<organism evidence="1 2">
    <name type="scientific">Methanofollis formosanus</name>
    <dbReference type="NCBI Taxonomy" id="299308"/>
    <lineage>
        <taxon>Archaea</taxon>
        <taxon>Methanobacteriati</taxon>
        <taxon>Methanobacteriota</taxon>
        <taxon>Stenosarchaea group</taxon>
        <taxon>Methanomicrobia</taxon>
        <taxon>Methanomicrobiales</taxon>
        <taxon>Methanomicrobiaceae</taxon>
        <taxon>Methanofollis</taxon>
    </lineage>
</organism>
<dbReference type="AlphaFoldDB" id="A0A8G1A0A2"/>
<reference evidence="1" key="2">
    <citation type="submission" date="2019-03" db="EMBL/GenBank/DDBJ databases">
        <authorList>
            <person name="Chen S.-C."/>
            <person name="Wu S.-Y."/>
            <person name="Lai M.-C."/>
        </authorList>
    </citation>
    <scope>NUCLEOTIDE SEQUENCE</scope>
    <source>
        <strain evidence="1">ML15</strain>
    </source>
</reference>
<dbReference type="OrthoDB" id="376801at2157"/>
<reference evidence="1" key="1">
    <citation type="journal article" date="2005" name="Int. J. Syst. Evol. Microbiol.">
        <title>Methanofollis formosanus sp. nov., isolated from a fish pond.</title>
        <authorList>
            <person name="Wu S.Y."/>
            <person name="Chen S.C."/>
            <person name="Lai M.C."/>
        </authorList>
    </citation>
    <scope>NUCLEOTIDE SEQUENCE</scope>
    <source>
        <strain evidence="1">ML15</strain>
    </source>
</reference>
<dbReference type="RefSeq" id="WP_220681806.1">
    <property type="nucleotide sequence ID" value="NZ_CP037968.1"/>
</dbReference>
<name>A0A8G1A0A2_9EURY</name>
<evidence type="ECO:0000313" key="2">
    <source>
        <dbReference type="Proteomes" id="UP000826709"/>
    </source>
</evidence>
<dbReference type="KEGG" id="mfk:E2N92_00800"/>